<evidence type="ECO:0000256" key="3">
    <source>
        <dbReference type="ARBA" id="ARBA00022679"/>
    </source>
</evidence>
<dbReference type="InterPro" id="IPR050660">
    <property type="entry name" value="NEK_Ser/Thr_kinase"/>
</dbReference>
<dbReference type="Pfam" id="PF00069">
    <property type="entry name" value="Pkinase"/>
    <property type="match status" value="1"/>
</dbReference>
<dbReference type="Gene3D" id="1.10.510.10">
    <property type="entry name" value="Transferase(Phosphotransferase) domain 1"/>
    <property type="match status" value="1"/>
</dbReference>
<dbReference type="PRINTS" id="PR01217">
    <property type="entry name" value="PRICHEXTENSN"/>
</dbReference>
<sequence>MPPPDGPDTPARTPLPDTPSAMSNAPEEDDRTILSPAGDGPTTSAGQAPADDDEDGHALPAGTLIGEFELRAKIGEGGFSIVYLAWDHSLERKVALKEYMPGSIASRRGPTTVAPRSERHRSTYEAGLKSFVNEAKLLAQFDHPSLVKVYRFWEANGTAYMVMPLYEGETLKDRIQADRSQVSEAWLRGILTPLCDALRLIHGEQCYHRDIAPDNIILLEGSGRPLLLDFGAARRVIGDMTQALTVILKPGYAPVEQYAELPDMKQGPWTDVYALAATVHWVITGSTPPPSVGRLLNDQYQPLAGRAPAGFSPAFLGALDRALAARPELRTQTISDFGQDLGLLQPAPSNATRLADSPGVTRAAAPASAAPPRPTPPAAAPAPPPTRRLPTLALAGGAALAVAAAAAWWLGSRPPAPASPAVPAPSPATQSSTPGAQPSTSGQTASTPAPQPSAPGQAASTAGQNPPRPEQDSSTAGQNSSSPGQKSPSPAAAPSTPGPESPTPGPAASSAAAKPSTAAPPAPKPRPESSGRDKAAAPTPPRKPEKAEKTDKAEKASAPRSAECASILQRISLGENSPELMARLEKARCR</sequence>
<dbReference type="PROSITE" id="PS00107">
    <property type="entry name" value="PROTEIN_KINASE_ATP"/>
    <property type="match status" value="1"/>
</dbReference>
<dbReference type="Proteomes" id="UP000580043">
    <property type="component" value="Unassembled WGS sequence"/>
</dbReference>
<feature type="compositionally biased region" description="Low complexity" evidence="8">
    <location>
        <begin position="506"/>
        <end position="517"/>
    </location>
</feature>
<evidence type="ECO:0000256" key="6">
    <source>
        <dbReference type="ARBA" id="ARBA00022840"/>
    </source>
</evidence>
<feature type="compositionally biased region" description="Low complexity" evidence="8">
    <location>
        <begin position="443"/>
        <end position="464"/>
    </location>
</feature>
<feature type="compositionally biased region" description="Basic and acidic residues" evidence="8">
    <location>
        <begin position="542"/>
        <end position="557"/>
    </location>
</feature>
<evidence type="ECO:0000256" key="7">
    <source>
        <dbReference type="PROSITE-ProRule" id="PRU10141"/>
    </source>
</evidence>
<feature type="compositionally biased region" description="Low complexity" evidence="8">
    <location>
        <begin position="480"/>
        <end position="495"/>
    </location>
</feature>
<keyword evidence="5 10" id="KW-0418">Kinase</keyword>
<evidence type="ECO:0000256" key="4">
    <source>
        <dbReference type="ARBA" id="ARBA00022741"/>
    </source>
</evidence>
<feature type="region of interest" description="Disordered" evidence="8">
    <location>
        <begin position="1"/>
        <end position="58"/>
    </location>
</feature>
<feature type="domain" description="Protein kinase" evidence="9">
    <location>
        <begin position="68"/>
        <end position="343"/>
    </location>
</feature>
<evidence type="ECO:0000313" key="11">
    <source>
        <dbReference type="Proteomes" id="UP000580043"/>
    </source>
</evidence>
<dbReference type="PANTHER" id="PTHR43671">
    <property type="entry name" value="SERINE/THREONINE-PROTEIN KINASE NEK"/>
    <property type="match status" value="1"/>
</dbReference>
<feature type="compositionally biased region" description="Pro residues" evidence="8">
    <location>
        <begin position="415"/>
        <end position="426"/>
    </location>
</feature>
<dbReference type="EMBL" id="JABBGA010000002">
    <property type="protein sequence ID" value="NML24738.1"/>
    <property type="molecule type" value="Genomic_DNA"/>
</dbReference>
<feature type="binding site" evidence="7">
    <location>
        <position position="97"/>
    </location>
    <ligand>
        <name>ATP</name>
        <dbReference type="ChEBI" id="CHEBI:30616"/>
    </ligand>
</feature>
<protein>
    <recommendedName>
        <fullName evidence="2">non-specific serine/threonine protein kinase</fullName>
        <ecNumber evidence="2">2.7.11.1</ecNumber>
    </recommendedName>
</protein>
<evidence type="ECO:0000259" key="9">
    <source>
        <dbReference type="PROSITE" id="PS50011"/>
    </source>
</evidence>
<dbReference type="InterPro" id="IPR011009">
    <property type="entry name" value="Kinase-like_dom_sf"/>
</dbReference>
<evidence type="ECO:0000256" key="2">
    <source>
        <dbReference type="ARBA" id="ARBA00012513"/>
    </source>
</evidence>
<dbReference type="PANTHER" id="PTHR43671:SF13">
    <property type="entry name" value="SERINE_THREONINE-PROTEIN KINASE NEK2"/>
    <property type="match status" value="1"/>
</dbReference>
<dbReference type="SMART" id="SM00219">
    <property type="entry name" value="TyrKc"/>
    <property type="match status" value="1"/>
</dbReference>
<evidence type="ECO:0000313" key="10">
    <source>
        <dbReference type="EMBL" id="NML24738.1"/>
    </source>
</evidence>
<dbReference type="AlphaFoldDB" id="A0A848FXX8"/>
<dbReference type="GO" id="GO:0004713">
    <property type="term" value="F:protein tyrosine kinase activity"/>
    <property type="evidence" value="ECO:0007669"/>
    <property type="project" value="InterPro"/>
</dbReference>
<dbReference type="GO" id="GO:0004674">
    <property type="term" value="F:protein serine/threonine kinase activity"/>
    <property type="evidence" value="ECO:0007669"/>
    <property type="project" value="UniProtKB-EC"/>
</dbReference>
<accession>A0A848FXX8</accession>
<dbReference type="InterPro" id="IPR017441">
    <property type="entry name" value="Protein_kinase_ATP_BS"/>
</dbReference>
<keyword evidence="6 7" id="KW-0067">ATP-binding</keyword>
<proteinExistence type="inferred from homology"/>
<keyword evidence="4 7" id="KW-0547">Nucleotide-binding</keyword>
<evidence type="ECO:0000256" key="8">
    <source>
        <dbReference type="SAM" id="MobiDB-lite"/>
    </source>
</evidence>
<evidence type="ECO:0000256" key="1">
    <source>
        <dbReference type="ARBA" id="ARBA00010886"/>
    </source>
</evidence>
<dbReference type="InterPro" id="IPR020635">
    <property type="entry name" value="Tyr_kinase_cat_dom"/>
</dbReference>
<reference evidence="10 11" key="1">
    <citation type="submission" date="2020-04" db="EMBL/GenBank/DDBJ databases">
        <title>Zoogloea sp. G-4-1-14 isolated from soil.</title>
        <authorList>
            <person name="Dahal R.H."/>
        </authorList>
    </citation>
    <scope>NUCLEOTIDE SEQUENCE [LARGE SCALE GENOMIC DNA]</scope>
    <source>
        <strain evidence="10 11">G-4-1-14</strain>
    </source>
</reference>
<feature type="region of interest" description="Disordered" evidence="8">
    <location>
        <begin position="415"/>
        <end position="563"/>
    </location>
</feature>
<gene>
    <name evidence="10" type="ORF">HHL15_03225</name>
</gene>
<keyword evidence="3" id="KW-0808">Transferase</keyword>
<feature type="compositionally biased region" description="Pro residues" evidence="8">
    <location>
        <begin position="496"/>
        <end position="505"/>
    </location>
</feature>
<evidence type="ECO:0000256" key="5">
    <source>
        <dbReference type="ARBA" id="ARBA00022777"/>
    </source>
</evidence>
<comment type="caution">
    <text evidence="10">The sequence shown here is derived from an EMBL/GenBank/DDBJ whole genome shotgun (WGS) entry which is preliminary data.</text>
</comment>
<dbReference type="InterPro" id="IPR000719">
    <property type="entry name" value="Prot_kinase_dom"/>
</dbReference>
<feature type="compositionally biased region" description="Pro residues" evidence="8">
    <location>
        <begin position="369"/>
        <end position="387"/>
    </location>
</feature>
<dbReference type="CDD" id="cd14014">
    <property type="entry name" value="STKc_PknB_like"/>
    <property type="match status" value="1"/>
</dbReference>
<feature type="region of interest" description="Disordered" evidence="8">
    <location>
        <begin position="348"/>
        <end position="390"/>
    </location>
</feature>
<dbReference type="EC" id="2.7.11.1" evidence="2"/>
<dbReference type="GO" id="GO:0005524">
    <property type="term" value="F:ATP binding"/>
    <property type="evidence" value="ECO:0007669"/>
    <property type="project" value="UniProtKB-UniRule"/>
</dbReference>
<dbReference type="InterPro" id="IPR008266">
    <property type="entry name" value="Tyr_kinase_AS"/>
</dbReference>
<comment type="similarity">
    <text evidence="1">Belongs to the protein kinase superfamily. NEK Ser/Thr protein kinase family. NIMA subfamily.</text>
</comment>
<keyword evidence="11" id="KW-1185">Reference proteome</keyword>
<dbReference type="PROSITE" id="PS50011">
    <property type="entry name" value="PROTEIN_KINASE_DOM"/>
    <property type="match status" value="1"/>
</dbReference>
<organism evidence="10 11">
    <name type="scientific">Zoogloea dura</name>
    <dbReference type="NCBI Taxonomy" id="2728840"/>
    <lineage>
        <taxon>Bacteria</taxon>
        <taxon>Pseudomonadati</taxon>
        <taxon>Pseudomonadota</taxon>
        <taxon>Betaproteobacteria</taxon>
        <taxon>Rhodocyclales</taxon>
        <taxon>Zoogloeaceae</taxon>
        <taxon>Zoogloea</taxon>
    </lineage>
</organism>
<feature type="compositionally biased region" description="Basic and acidic residues" evidence="8">
    <location>
        <begin position="525"/>
        <end position="535"/>
    </location>
</feature>
<dbReference type="SUPFAM" id="SSF56112">
    <property type="entry name" value="Protein kinase-like (PK-like)"/>
    <property type="match status" value="1"/>
</dbReference>
<name>A0A848FXX8_9RHOO</name>
<dbReference type="PROSITE" id="PS00109">
    <property type="entry name" value="PROTEIN_KINASE_TYR"/>
    <property type="match status" value="1"/>
</dbReference>